<sequence length="298" mass="34113">MKRSILIAAGLIFLSYWGVAQELNATVRVNYQNVGSTGTSVFEDMETAFSQFLSNRKWTDDTYAPEERINCNLIITIDQMPSVSDFTATVQIQSSRPTYGSSYETLLFNFADRDWTFRYVEDQPLNFNANTFTDNITSLLAYYAYIILGLDYDSFSELGGQKYFETAQQIVVNAQQQGGGWDQFGGNRRNRYWLVENMINPQMRPVREALYNYHRLGLDQFADKEEDARKSILESLQGMQEVSKLFPQSIAIIAFFDAKNDELISVFTKGDISARREAYNTLVAINPSETDKYQAIIK</sequence>
<gene>
    <name evidence="1" type="ORF">K4G66_00025</name>
</gene>
<evidence type="ECO:0000313" key="1">
    <source>
        <dbReference type="EMBL" id="WKN37097.1"/>
    </source>
</evidence>
<organism evidence="1">
    <name type="scientific">Roseihalotalea indica</name>
    <dbReference type="NCBI Taxonomy" id="2867963"/>
    <lineage>
        <taxon>Bacteria</taxon>
        <taxon>Pseudomonadati</taxon>
        <taxon>Bacteroidota</taxon>
        <taxon>Cytophagia</taxon>
        <taxon>Cytophagales</taxon>
        <taxon>Catalimonadaceae</taxon>
        <taxon>Roseihalotalea</taxon>
    </lineage>
</organism>
<accession>A0AA49GML8</accession>
<dbReference type="InterPro" id="IPR032274">
    <property type="entry name" value="DUF4835"/>
</dbReference>
<proteinExistence type="predicted"/>
<name>A0AA49GML8_9BACT</name>
<reference evidence="1" key="1">
    <citation type="journal article" date="2023" name="Comput. Struct. Biotechnol. J.">
        <title>Discovery of a novel marine Bacteroidetes with a rich repertoire of carbohydrate-active enzymes.</title>
        <authorList>
            <person name="Chen B."/>
            <person name="Liu G."/>
            <person name="Chen Q."/>
            <person name="Wang H."/>
            <person name="Liu L."/>
            <person name="Tang K."/>
        </authorList>
    </citation>
    <scope>NUCLEOTIDE SEQUENCE</scope>
    <source>
        <strain evidence="1">TK19036</strain>
    </source>
</reference>
<protein>
    <submittedName>
        <fullName evidence="1">DUF4835 family protein</fullName>
    </submittedName>
</protein>
<dbReference type="Pfam" id="PF16119">
    <property type="entry name" value="DUF4835"/>
    <property type="match status" value="1"/>
</dbReference>
<dbReference type="EMBL" id="CP120682">
    <property type="protein sequence ID" value="WKN37097.1"/>
    <property type="molecule type" value="Genomic_DNA"/>
</dbReference>
<reference evidence="1" key="2">
    <citation type="journal article" date="2024" name="Antonie Van Leeuwenhoek">
        <title>Roseihalotalea indica gen. nov., sp. nov., a halophilic Bacteroidetes from mesopelagic Southwest Indian Ocean with higher carbohydrate metabolic potential.</title>
        <authorList>
            <person name="Chen B."/>
            <person name="Zhang M."/>
            <person name="Lin D."/>
            <person name="Ye J."/>
            <person name="Tang K."/>
        </authorList>
    </citation>
    <scope>NUCLEOTIDE SEQUENCE</scope>
    <source>
        <strain evidence="1">TK19036</strain>
    </source>
</reference>
<dbReference type="AlphaFoldDB" id="A0AA49GML8"/>